<dbReference type="Proteomes" id="UP000249819">
    <property type="component" value="Unassembled WGS sequence"/>
</dbReference>
<accession>A0A327VSY2</accession>
<protein>
    <submittedName>
        <fullName evidence="1">Uncharacterized protein</fullName>
    </submittedName>
</protein>
<name>A0A327VSY2_9BACT</name>
<gene>
    <name evidence="1" type="ORF">CLV59_106208</name>
</gene>
<evidence type="ECO:0000313" key="1">
    <source>
        <dbReference type="EMBL" id="RAJ79147.1"/>
    </source>
</evidence>
<proteinExistence type="predicted"/>
<reference evidence="1 2" key="1">
    <citation type="submission" date="2018-06" db="EMBL/GenBank/DDBJ databases">
        <title>Genomic Encyclopedia of Archaeal and Bacterial Type Strains, Phase II (KMG-II): from individual species to whole genera.</title>
        <authorList>
            <person name="Goeker M."/>
        </authorList>
    </citation>
    <scope>NUCLEOTIDE SEQUENCE [LARGE SCALE GENOMIC DNA]</scope>
    <source>
        <strain evidence="1 2">DSM 29821</strain>
    </source>
</reference>
<organism evidence="1 2">
    <name type="scientific">Chitinophaga dinghuensis</name>
    <dbReference type="NCBI Taxonomy" id="1539050"/>
    <lineage>
        <taxon>Bacteria</taxon>
        <taxon>Pseudomonadati</taxon>
        <taxon>Bacteroidota</taxon>
        <taxon>Chitinophagia</taxon>
        <taxon>Chitinophagales</taxon>
        <taxon>Chitinophagaceae</taxon>
        <taxon>Chitinophaga</taxon>
    </lineage>
</organism>
<dbReference type="EMBL" id="QLMA01000006">
    <property type="protein sequence ID" value="RAJ79147.1"/>
    <property type="molecule type" value="Genomic_DNA"/>
</dbReference>
<evidence type="ECO:0000313" key="2">
    <source>
        <dbReference type="Proteomes" id="UP000249819"/>
    </source>
</evidence>
<sequence>MWTISQQAYISFDFWIVNNRACFWSQFVFNGHSKWFAEKIEFEHSTGFALQPASPAEETVTGDEIMCLSLQDLSPCIFVLIRRKGKKRSDAKLLEAL</sequence>
<keyword evidence="2" id="KW-1185">Reference proteome</keyword>
<comment type="caution">
    <text evidence="1">The sequence shown here is derived from an EMBL/GenBank/DDBJ whole genome shotgun (WGS) entry which is preliminary data.</text>
</comment>
<dbReference type="AlphaFoldDB" id="A0A327VSY2"/>